<evidence type="ECO:0000313" key="6">
    <source>
        <dbReference type="EMBL" id="ELN6931223.1"/>
    </source>
</evidence>
<proteinExistence type="inferred from homology"/>
<dbReference type="Pfam" id="PF00465">
    <property type="entry name" value="Fe-ADH"/>
    <property type="match status" value="1"/>
</dbReference>
<dbReference type="GO" id="GO:1990362">
    <property type="term" value="F:butanol dehydrogenase (NAD+) activity"/>
    <property type="evidence" value="ECO:0007669"/>
    <property type="project" value="InterPro"/>
</dbReference>
<dbReference type="PROSITE" id="PS00060">
    <property type="entry name" value="ADH_IRON_2"/>
    <property type="match status" value="1"/>
</dbReference>
<keyword evidence="3" id="KW-0560">Oxidoreductase</keyword>
<dbReference type="InterPro" id="IPR001670">
    <property type="entry name" value="ADH_Fe/GldA"/>
</dbReference>
<reference evidence="6" key="1">
    <citation type="submission" date="2023-10" db="EMBL/GenBank/DDBJ databases">
        <authorList>
            <consortium name="PulseNet: The National Subtyping Network for Foodborne Disease Surveillance"/>
        </authorList>
    </citation>
    <scope>NUCLEOTIDE SEQUENCE</scope>
    <source>
        <strain evidence="6">PNUSAV004886</strain>
    </source>
</reference>
<protein>
    <submittedName>
        <fullName evidence="6">Iron-containing alcohol dehydrogenase</fullName>
    </submittedName>
</protein>
<evidence type="ECO:0000313" key="7">
    <source>
        <dbReference type="Proteomes" id="UP001253463"/>
    </source>
</evidence>
<comment type="caution">
    <text evidence="6">The sequence shown here is derived from an EMBL/GenBank/DDBJ whole genome shotgun (WGS) entry which is preliminary data.</text>
</comment>
<dbReference type="Gene3D" id="3.40.50.1970">
    <property type="match status" value="1"/>
</dbReference>
<accession>A0AAI9G756</accession>
<dbReference type="GO" id="GO:1990002">
    <property type="term" value="F:methylglyoxal reductase (NADPH) (acetol producing) activity"/>
    <property type="evidence" value="ECO:0007669"/>
    <property type="project" value="TreeGrafter"/>
</dbReference>
<dbReference type="InterPro" id="IPR056798">
    <property type="entry name" value="ADH_Fe_C"/>
</dbReference>
<comment type="cofactor">
    <cofactor evidence="1">
        <name>Fe cation</name>
        <dbReference type="ChEBI" id="CHEBI:24875"/>
    </cofactor>
</comment>
<dbReference type="Proteomes" id="UP001253463">
    <property type="component" value="Unassembled WGS sequence"/>
</dbReference>
<organism evidence="6 7">
    <name type="scientific">Vibrio navarrensis</name>
    <dbReference type="NCBI Taxonomy" id="29495"/>
    <lineage>
        <taxon>Bacteria</taxon>
        <taxon>Pseudomonadati</taxon>
        <taxon>Pseudomonadota</taxon>
        <taxon>Gammaproteobacteria</taxon>
        <taxon>Vibrionales</taxon>
        <taxon>Vibrionaceae</taxon>
        <taxon>Vibrio</taxon>
    </lineage>
</organism>
<dbReference type="PANTHER" id="PTHR43633:SF1">
    <property type="entry name" value="ALCOHOL DEHYDROGENASE YQHD"/>
    <property type="match status" value="1"/>
</dbReference>
<dbReference type="PANTHER" id="PTHR43633">
    <property type="entry name" value="ALCOHOL DEHYDROGENASE YQHD"/>
    <property type="match status" value="1"/>
</dbReference>
<dbReference type="SUPFAM" id="SSF56796">
    <property type="entry name" value="Dehydroquinate synthase-like"/>
    <property type="match status" value="1"/>
</dbReference>
<evidence type="ECO:0000259" key="5">
    <source>
        <dbReference type="Pfam" id="PF25137"/>
    </source>
</evidence>
<dbReference type="InterPro" id="IPR044731">
    <property type="entry name" value="BDH-like"/>
</dbReference>
<dbReference type="FunFam" id="3.40.50.1970:FF:000003">
    <property type="entry name" value="Alcohol dehydrogenase, iron-containing"/>
    <property type="match status" value="1"/>
</dbReference>
<dbReference type="Pfam" id="PF25137">
    <property type="entry name" value="ADH_Fe_C"/>
    <property type="match status" value="1"/>
</dbReference>
<name>A0AAI9G756_9VIBR</name>
<evidence type="ECO:0000256" key="3">
    <source>
        <dbReference type="ARBA" id="ARBA00023002"/>
    </source>
</evidence>
<gene>
    <name evidence="6" type="ORF">RZY48_000597</name>
</gene>
<sequence>MENFDYYNPVRMLFGNGQIDQLAEQIKPYGHRILLVYGQHHAKQTGLYEKITDQLRKAGLEWVELEGVHPNPRYKLVETGIELVREHKLDFVLGVGGGSVSDTAKAIAVGAPLAYDVWDVFEDFNRAMHNPNYAVQYPVGKVMPFAIVMTKAGTGSEFDYTSVLSRRETKEKLMVINKSIYANFCIDDPSLTFSLPQDETVFGVADIMTHYLEQYLSPSVNTLATDRIKEGLLRTVIESGRRVLENPKDYDARAYLLYAAAWACCDQNMCGSIPEWSSHLIEHELTALTDLNHGHGMALIYSGWMPQVQSTIPSRFVAMAENVWQLPRNGRSDEAYGQAAIEATKEYWRDLGINLSLSASGVDTSLIPTIAERTLRFGAVGSAKALDKEAIITILTSVE</sequence>
<dbReference type="GO" id="GO:0008106">
    <property type="term" value="F:alcohol dehydrogenase (NADP+) activity"/>
    <property type="evidence" value="ECO:0007669"/>
    <property type="project" value="TreeGrafter"/>
</dbReference>
<evidence type="ECO:0000259" key="4">
    <source>
        <dbReference type="Pfam" id="PF00465"/>
    </source>
</evidence>
<feature type="domain" description="Fe-containing alcohol dehydrogenase-like C-terminal" evidence="5">
    <location>
        <begin position="201"/>
        <end position="396"/>
    </location>
</feature>
<evidence type="ECO:0000256" key="1">
    <source>
        <dbReference type="ARBA" id="ARBA00001962"/>
    </source>
</evidence>
<dbReference type="CDD" id="cd08187">
    <property type="entry name" value="BDH"/>
    <property type="match status" value="1"/>
</dbReference>
<comment type="similarity">
    <text evidence="2">Belongs to the iron-containing alcohol dehydrogenase family.</text>
</comment>
<dbReference type="Gene3D" id="1.20.1090.10">
    <property type="entry name" value="Dehydroquinate synthase-like - alpha domain"/>
    <property type="match status" value="1"/>
</dbReference>
<dbReference type="GO" id="GO:0046872">
    <property type="term" value="F:metal ion binding"/>
    <property type="evidence" value="ECO:0007669"/>
    <property type="project" value="InterPro"/>
</dbReference>
<dbReference type="InterPro" id="IPR018211">
    <property type="entry name" value="ADH_Fe_CS"/>
</dbReference>
<dbReference type="EMBL" id="ABNSCA010000001">
    <property type="protein sequence ID" value="ELN6931223.1"/>
    <property type="molecule type" value="Genomic_DNA"/>
</dbReference>
<dbReference type="GO" id="GO:0005829">
    <property type="term" value="C:cytosol"/>
    <property type="evidence" value="ECO:0007669"/>
    <property type="project" value="TreeGrafter"/>
</dbReference>
<dbReference type="AlphaFoldDB" id="A0AAI9G756"/>
<evidence type="ECO:0000256" key="2">
    <source>
        <dbReference type="ARBA" id="ARBA00007358"/>
    </source>
</evidence>
<feature type="domain" description="Alcohol dehydrogenase iron-type/glycerol dehydrogenase GldA" evidence="4">
    <location>
        <begin position="9"/>
        <end position="189"/>
    </location>
</feature>